<dbReference type="SUPFAM" id="SSF49493">
    <property type="entry name" value="HSP40/DnaJ peptide-binding domain"/>
    <property type="match status" value="2"/>
</dbReference>
<dbReference type="CDD" id="cd10747">
    <property type="entry name" value="DnaJ_C"/>
    <property type="match status" value="1"/>
</dbReference>
<organism evidence="4 5">
    <name type="scientific">Rubricoccus marinus</name>
    <dbReference type="NCBI Taxonomy" id="716817"/>
    <lineage>
        <taxon>Bacteria</taxon>
        <taxon>Pseudomonadati</taxon>
        <taxon>Rhodothermota</taxon>
        <taxon>Rhodothermia</taxon>
        <taxon>Rhodothermales</taxon>
        <taxon>Rubricoccaceae</taxon>
        <taxon>Rubricoccus</taxon>
    </lineage>
</organism>
<feature type="domain" description="J" evidence="3">
    <location>
        <begin position="5"/>
        <end position="70"/>
    </location>
</feature>
<dbReference type="SMART" id="SM00271">
    <property type="entry name" value="DnaJ"/>
    <property type="match status" value="1"/>
</dbReference>
<dbReference type="GO" id="GO:0042026">
    <property type="term" value="P:protein refolding"/>
    <property type="evidence" value="ECO:0007669"/>
    <property type="project" value="TreeGrafter"/>
</dbReference>
<evidence type="ECO:0000313" key="5">
    <source>
        <dbReference type="Proteomes" id="UP000216446"/>
    </source>
</evidence>
<dbReference type="AlphaFoldDB" id="A0A259U2Q3"/>
<dbReference type="RefSeq" id="WP_094550236.1">
    <property type="nucleotide sequence ID" value="NZ_MQWB01000001.1"/>
</dbReference>
<dbReference type="GO" id="GO:0005737">
    <property type="term" value="C:cytoplasm"/>
    <property type="evidence" value="ECO:0007669"/>
    <property type="project" value="TreeGrafter"/>
</dbReference>
<dbReference type="FunCoup" id="A0A259U2Q3">
    <property type="interactions" value="111"/>
</dbReference>
<dbReference type="InterPro" id="IPR002939">
    <property type="entry name" value="DnaJ_C"/>
</dbReference>
<dbReference type="Pfam" id="PF00226">
    <property type="entry name" value="DnaJ"/>
    <property type="match status" value="1"/>
</dbReference>
<dbReference type="PANTHER" id="PTHR43096:SF48">
    <property type="entry name" value="CHAPERONE PROTEIN DNAJ"/>
    <property type="match status" value="1"/>
</dbReference>
<sequence length="315" mass="32898">MPAPDHYATLGVSETASQKEIKKAYRTLAQKYHPDRNAGDSAAENRFKEVQSAYDVVGDEAKRKEYDQMRRNPFAGRGGSPFGGGSPFSGGAGDGSRWRPAPEAEVFGADGLGDIFSQMFGGGGSPFGGAAGGPRPGAASGARGPGTGGRDIDASMTLSFGEALEGGPSKITVPGGETLRITIPEGVRNGTKIRLKGRGDAGPSGARGDLYITFEVEESPRFARERDDLRVTESVSAVDAMLGTARQIETPYGQKVNVKIPAGTQPGASFRVRGQGVKTKKGRGDLFVEIAVSVPDLAEDARDGLREWAAAHGLA</sequence>
<dbReference type="Gene3D" id="2.60.260.20">
    <property type="entry name" value="Urease metallochaperone UreE, N-terminal domain"/>
    <property type="match status" value="2"/>
</dbReference>
<reference evidence="4 5" key="1">
    <citation type="submission" date="2016-11" db="EMBL/GenBank/DDBJ databases">
        <title>Study of marine rhodopsin-containing bacteria.</title>
        <authorList>
            <person name="Yoshizawa S."/>
            <person name="Kumagai Y."/>
            <person name="Kogure K."/>
        </authorList>
    </citation>
    <scope>NUCLEOTIDE SEQUENCE [LARGE SCALE GENOMIC DNA]</scope>
    <source>
        <strain evidence="4 5">SG-29</strain>
    </source>
</reference>
<dbReference type="InterPro" id="IPR036869">
    <property type="entry name" value="J_dom_sf"/>
</dbReference>
<dbReference type="PRINTS" id="PR00625">
    <property type="entry name" value="JDOMAIN"/>
</dbReference>
<dbReference type="FunFam" id="2.60.260.20:FF:000013">
    <property type="entry name" value="DnaJ subfamily B member 11"/>
    <property type="match status" value="1"/>
</dbReference>
<evidence type="ECO:0000313" key="4">
    <source>
        <dbReference type="EMBL" id="OZC04118.1"/>
    </source>
</evidence>
<keyword evidence="5" id="KW-1185">Reference proteome</keyword>
<dbReference type="PROSITE" id="PS50076">
    <property type="entry name" value="DNAJ_2"/>
    <property type="match status" value="1"/>
</dbReference>
<gene>
    <name evidence="4" type="ORF">BSZ36_14685</name>
</gene>
<dbReference type="OrthoDB" id="9779622at2"/>
<dbReference type="Proteomes" id="UP000216446">
    <property type="component" value="Unassembled WGS sequence"/>
</dbReference>
<accession>A0A259U2Q3</accession>
<dbReference type="InterPro" id="IPR008971">
    <property type="entry name" value="HSP40/DnaJ_pept-bd"/>
</dbReference>
<feature type="region of interest" description="Disordered" evidence="2">
    <location>
        <begin position="126"/>
        <end position="154"/>
    </location>
</feature>
<dbReference type="InParanoid" id="A0A259U2Q3"/>
<comment type="caution">
    <text evidence="4">The sequence shown here is derived from an EMBL/GenBank/DDBJ whole genome shotgun (WGS) entry which is preliminary data.</text>
</comment>
<evidence type="ECO:0000256" key="2">
    <source>
        <dbReference type="SAM" id="MobiDB-lite"/>
    </source>
</evidence>
<feature type="region of interest" description="Disordered" evidence="2">
    <location>
        <begin position="59"/>
        <end position="98"/>
    </location>
</feature>
<dbReference type="CDD" id="cd06257">
    <property type="entry name" value="DnaJ"/>
    <property type="match status" value="1"/>
</dbReference>
<protein>
    <recommendedName>
        <fullName evidence="3">J domain-containing protein</fullName>
    </recommendedName>
</protein>
<feature type="compositionally biased region" description="Gly residues" evidence="2">
    <location>
        <begin position="76"/>
        <end position="94"/>
    </location>
</feature>
<dbReference type="PANTHER" id="PTHR43096">
    <property type="entry name" value="DNAJ HOMOLOG 1, MITOCHONDRIAL-RELATED"/>
    <property type="match status" value="1"/>
</dbReference>
<dbReference type="GO" id="GO:0051082">
    <property type="term" value="F:unfolded protein binding"/>
    <property type="evidence" value="ECO:0007669"/>
    <property type="project" value="InterPro"/>
</dbReference>
<proteinExistence type="predicted"/>
<keyword evidence="1" id="KW-0143">Chaperone</keyword>
<name>A0A259U2Q3_9BACT</name>
<dbReference type="Pfam" id="PF01556">
    <property type="entry name" value="DnaJ_C"/>
    <property type="match status" value="1"/>
</dbReference>
<evidence type="ECO:0000256" key="1">
    <source>
        <dbReference type="ARBA" id="ARBA00023186"/>
    </source>
</evidence>
<evidence type="ECO:0000259" key="3">
    <source>
        <dbReference type="PROSITE" id="PS50076"/>
    </source>
</evidence>
<feature type="compositionally biased region" description="Basic and acidic residues" evidence="2">
    <location>
        <begin position="59"/>
        <end position="70"/>
    </location>
</feature>
<dbReference type="Gene3D" id="1.10.287.110">
    <property type="entry name" value="DnaJ domain"/>
    <property type="match status" value="1"/>
</dbReference>
<dbReference type="InterPro" id="IPR001623">
    <property type="entry name" value="DnaJ_domain"/>
</dbReference>
<dbReference type="SUPFAM" id="SSF46565">
    <property type="entry name" value="Chaperone J-domain"/>
    <property type="match status" value="1"/>
</dbReference>
<feature type="compositionally biased region" description="Gly residues" evidence="2">
    <location>
        <begin position="126"/>
        <end position="135"/>
    </location>
</feature>
<dbReference type="EMBL" id="MQWB01000001">
    <property type="protein sequence ID" value="OZC04118.1"/>
    <property type="molecule type" value="Genomic_DNA"/>
</dbReference>